<dbReference type="Gene3D" id="3.30.160.60">
    <property type="entry name" value="Classic Zinc Finger"/>
    <property type="match status" value="4"/>
</dbReference>
<feature type="domain" description="C2H2-type" evidence="7">
    <location>
        <begin position="56"/>
        <end position="85"/>
    </location>
</feature>
<dbReference type="GO" id="GO:0045944">
    <property type="term" value="P:positive regulation of transcription by RNA polymerase II"/>
    <property type="evidence" value="ECO:0007669"/>
    <property type="project" value="UniProtKB-ARBA"/>
</dbReference>
<evidence type="ECO:0000256" key="1">
    <source>
        <dbReference type="ARBA" id="ARBA00022723"/>
    </source>
</evidence>
<feature type="region of interest" description="Disordered" evidence="6">
    <location>
        <begin position="431"/>
        <end position="491"/>
    </location>
</feature>
<dbReference type="InterPro" id="IPR036236">
    <property type="entry name" value="Znf_C2H2_sf"/>
</dbReference>
<feature type="domain" description="C2H2-type" evidence="7">
    <location>
        <begin position="86"/>
        <end position="115"/>
    </location>
</feature>
<evidence type="ECO:0000256" key="2">
    <source>
        <dbReference type="ARBA" id="ARBA00022737"/>
    </source>
</evidence>
<evidence type="ECO:0000256" key="6">
    <source>
        <dbReference type="SAM" id="MobiDB-lite"/>
    </source>
</evidence>
<dbReference type="AlphaFoldDB" id="A0AAV9VTN2"/>
<feature type="region of interest" description="Disordered" evidence="6">
    <location>
        <begin position="309"/>
        <end position="403"/>
    </location>
</feature>
<dbReference type="EMBL" id="JAVHJL010000012">
    <property type="protein sequence ID" value="KAK6495577.1"/>
    <property type="molecule type" value="Genomic_DNA"/>
</dbReference>
<feature type="compositionally biased region" description="Polar residues" evidence="6">
    <location>
        <begin position="392"/>
        <end position="403"/>
    </location>
</feature>
<dbReference type="Pfam" id="PF00096">
    <property type="entry name" value="zf-C2H2"/>
    <property type="match status" value="3"/>
</dbReference>
<dbReference type="SUPFAM" id="SSF57667">
    <property type="entry name" value="beta-beta-alpha zinc fingers"/>
    <property type="match status" value="2"/>
</dbReference>
<evidence type="ECO:0000259" key="7">
    <source>
        <dbReference type="PROSITE" id="PS50157"/>
    </source>
</evidence>
<protein>
    <recommendedName>
        <fullName evidence="7">C2H2-type domain-containing protein</fullName>
    </recommendedName>
</protein>
<evidence type="ECO:0000313" key="8">
    <source>
        <dbReference type="EMBL" id="KAK6495577.1"/>
    </source>
</evidence>
<reference evidence="8 9" key="1">
    <citation type="submission" date="2023-08" db="EMBL/GenBank/DDBJ databases">
        <authorList>
            <person name="Palmer J.M."/>
        </authorList>
    </citation>
    <scope>NUCLEOTIDE SEQUENCE [LARGE SCALE GENOMIC DNA]</scope>
    <source>
        <strain evidence="8 9">TWF481</strain>
    </source>
</reference>
<evidence type="ECO:0000256" key="4">
    <source>
        <dbReference type="ARBA" id="ARBA00022833"/>
    </source>
</evidence>
<feature type="compositionally biased region" description="Polar residues" evidence="6">
    <location>
        <begin position="309"/>
        <end position="328"/>
    </location>
</feature>
<accession>A0AAV9VTN2</accession>
<feature type="compositionally biased region" description="Basic and acidic residues" evidence="6">
    <location>
        <begin position="732"/>
        <end position="761"/>
    </location>
</feature>
<feature type="domain" description="C2H2-type" evidence="7">
    <location>
        <begin position="116"/>
        <end position="145"/>
    </location>
</feature>
<comment type="caution">
    <text evidence="8">The sequence shown here is derived from an EMBL/GenBank/DDBJ whole genome shotgun (WGS) entry which is preliminary data.</text>
</comment>
<dbReference type="PANTHER" id="PTHR19818:SF139">
    <property type="entry name" value="PAIR-RULE PROTEIN ODD-PAIRED"/>
    <property type="match status" value="1"/>
</dbReference>
<dbReference type="SMART" id="SM00355">
    <property type="entry name" value="ZnF_C2H2"/>
    <property type="match status" value="4"/>
</dbReference>
<keyword evidence="2" id="KW-0677">Repeat</keyword>
<dbReference type="PROSITE" id="PS00028">
    <property type="entry name" value="ZINC_FINGER_C2H2_1"/>
    <property type="match status" value="3"/>
</dbReference>
<feature type="domain" description="C2H2-type" evidence="7">
    <location>
        <begin position="146"/>
        <end position="181"/>
    </location>
</feature>
<feature type="region of interest" description="Disordered" evidence="6">
    <location>
        <begin position="1"/>
        <end position="23"/>
    </location>
</feature>
<dbReference type="FunFam" id="3.30.160.60:FF:000100">
    <property type="entry name" value="Zinc finger 45-like"/>
    <property type="match status" value="1"/>
</dbReference>
<dbReference type="GO" id="GO:0005634">
    <property type="term" value="C:nucleus"/>
    <property type="evidence" value="ECO:0007669"/>
    <property type="project" value="UniProtKB-ARBA"/>
</dbReference>
<dbReference type="InterPro" id="IPR050329">
    <property type="entry name" value="GLI_C2H2-zinc-finger"/>
</dbReference>
<name>A0AAV9VTN2_9PEZI</name>
<gene>
    <name evidence="8" type="ORF">TWF481_002625</name>
</gene>
<dbReference type="PROSITE" id="PS50157">
    <property type="entry name" value="ZINC_FINGER_C2H2_2"/>
    <property type="match status" value="4"/>
</dbReference>
<organism evidence="8 9">
    <name type="scientific">Arthrobotrys musiformis</name>
    <dbReference type="NCBI Taxonomy" id="47236"/>
    <lineage>
        <taxon>Eukaryota</taxon>
        <taxon>Fungi</taxon>
        <taxon>Dikarya</taxon>
        <taxon>Ascomycota</taxon>
        <taxon>Pezizomycotina</taxon>
        <taxon>Orbiliomycetes</taxon>
        <taxon>Orbiliales</taxon>
        <taxon>Orbiliaceae</taxon>
        <taxon>Arthrobotrys</taxon>
    </lineage>
</organism>
<feature type="compositionally biased region" description="Basic and acidic residues" evidence="6">
    <location>
        <begin position="330"/>
        <end position="343"/>
    </location>
</feature>
<feature type="compositionally biased region" description="Basic and acidic residues" evidence="6">
    <location>
        <begin position="474"/>
        <end position="487"/>
    </location>
</feature>
<feature type="compositionally biased region" description="Polar residues" evidence="6">
    <location>
        <begin position="722"/>
        <end position="731"/>
    </location>
</feature>
<dbReference type="GO" id="GO:0000981">
    <property type="term" value="F:DNA-binding transcription factor activity, RNA polymerase II-specific"/>
    <property type="evidence" value="ECO:0007669"/>
    <property type="project" value="TreeGrafter"/>
</dbReference>
<feature type="compositionally biased region" description="Basic and acidic residues" evidence="6">
    <location>
        <begin position="682"/>
        <end position="718"/>
    </location>
</feature>
<sequence length="953" mass="105390">MRFLSDSRSRLGHNSVNDKRQKGNNQTCLEKEGLVRMDFTDPNIFSEQAHTAVEPYACIVKGCGSSFKTNKHLKRHQQTHATVKPYACIVEGCGKSFKTNRYLKAHQQTHATVKPYACIVKGCGKSFKTKSDLIQHEQTHATVKPYACIVEGCGKSFKIKDGLKQHERKCSIEDRHTTSITDYNIMVVKTTASMQSKGWERVETIGGTSTGKEVAAVEVGDKNGTQVDGPSLVGQPLDLQGHERGLLDSVKSLLEPSEPLEPLDAEVILVEEEIEGGSSESLLPVPPTFGDKSIAGILNKFESLPRQPVDQTSATKAVNENSNAQNTVEGVREWFCRAEDTPRMKTRSRASTTPSAGKKTRCQSLGSGSTKRDGLHGLGPKKKSKKDEIRRPSSNSPSITLATTMTADADKSVGVGDAIIIQGAAGQMNSVGLEPSRKRNRSLSLVREGKPPSVSKARRSGLYYSRNKSPSGLHPDENGEINREHPVPRRSARLESGGLRQELHSKGRAAQPAKKGNVSLTVETALEEGDETTVIALGPPSKRRRLKPPSAVLSEKVGNEELIKEGPIVRPTEDLKALNALLPGAPGTHEIHEALQKKYGEAAAERDRPKLGNAGSQGKLDDKIVLRVFKLRSLVGAWKTVNNKDDEVTLKEAREKLEETIKQTREEIEELKSSNLAYEASTCRDEDEIRNPEGADKDFENRIPALEDSHRQQLDDLKSAPNAVSSGQSRSHAGEEREEEKSKTKDLKDELERHKELESSLRRHPGAAKGRHQEIEGSVTSKGRHSVSPEPPFAPEMLNFEFEFRISNPMLPTSSVEFDAVGDLPEGYRVRTTQSRKEHYVPWYNRNLTVHLHRSCARNLPSIKGKVEVFEADGSQCSSAKHKIDLRGRTIKRGDMTFNEFIGLNPDQFRPVSIQGCSKVAFKKFEKSRRTRGLRRHAVFYKTGRNVPGELRG</sequence>
<keyword evidence="9" id="KW-1185">Reference proteome</keyword>
<dbReference type="InterPro" id="IPR013087">
    <property type="entry name" value="Znf_C2H2_type"/>
</dbReference>
<dbReference type="GO" id="GO:0008270">
    <property type="term" value="F:zinc ion binding"/>
    <property type="evidence" value="ECO:0007669"/>
    <property type="project" value="UniProtKB-KW"/>
</dbReference>
<keyword evidence="1" id="KW-0479">Metal-binding</keyword>
<dbReference type="GO" id="GO:0000978">
    <property type="term" value="F:RNA polymerase II cis-regulatory region sequence-specific DNA binding"/>
    <property type="evidence" value="ECO:0007669"/>
    <property type="project" value="TreeGrafter"/>
</dbReference>
<evidence type="ECO:0000256" key="5">
    <source>
        <dbReference type="PROSITE-ProRule" id="PRU00042"/>
    </source>
</evidence>
<keyword evidence="3 5" id="KW-0863">Zinc-finger</keyword>
<evidence type="ECO:0000313" key="9">
    <source>
        <dbReference type="Proteomes" id="UP001370758"/>
    </source>
</evidence>
<keyword evidence="4" id="KW-0862">Zinc</keyword>
<proteinExistence type="predicted"/>
<evidence type="ECO:0000256" key="3">
    <source>
        <dbReference type="ARBA" id="ARBA00022771"/>
    </source>
</evidence>
<dbReference type="Proteomes" id="UP001370758">
    <property type="component" value="Unassembled WGS sequence"/>
</dbReference>
<feature type="region of interest" description="Disordered" evidence="6">
    <location>
        <begin position="679"/>
        <end position="792"/>
    </location>
</feature>
<dbReference type="PANTHER" id="PTHR19818">
    <property type="entry name" value="ZINC FINGER PROTEIN ZIC AND GLI"/>
    <property type="match status" value="1"/>
</dbReference>